<dbReference type="InterPro" id="IPR036236">
    <property type="entry name" value="Znf_C2H2_sf"/>
</dbReference>
<reference evidence="10 11" key="1">
    <citation type="submission" date="2024-01" db="EMBL/GenBank/DDBJ databases">
        <title>A draft genome for the cacao thread blight pathogen Marasmiellus scandens.</title>
        <authorList>
            <person name="Baruah I.K."/>
            <person name="Leung J."/>
            <person name="Bukari Y."/>
            <person name="Amoako-Attah I."/>
            <person name="Meinhardt L.W."/>
            <person name="Bailey B.A."/>
            <person name="Cohen S.P."/>
        </authorList>
    </citation>
    <scope>NUCLEOTIDE SEQUENCE [LARGE SCALE GENOMIC DNA]</scope>
    <source>
        <strain evidence="10 11">GH-19</strain>
    </source>
</reference>
<dbReference type="Pfam" id="PF04082">
    <property type="entry name" value="Fungal_trans"/>
    <property type="match status" value="1"/>
</dbReference>
<keyword evidence="1" id="KW-0479">Metal-binding</keyword>
<dbReference type="SMART" id="SM00355">
    <property type="entry name" value="ZnF_C2H2"/>
    <property type="match status" value="2"/>
</dbReference>
<feature type="domain" description="C2H2-type" evidence="9">
    <location>
        <begin position="54"/>
        <end position="81"/>
    </location>
</feature>
<dbReference type="InterPro" id="IPR013087">
    <property type="entry name" value="Znf_C2H2_type"/>
</dbReference>
<comment type="caution">
    <text evidence="10">The sequence shown here is derived from an EMBL/GenBank/DDBJ whole genome shotgun (WGS) entry which is preliminary data.</text>
</comment>
<evidence type="ECO:0000259" key="9">
    <source>
        <dbReference type="PROSITE" id="PS50157"/>
    </source>
</evidence>
<dbReference type="PANTHER" id="PTHR47660">
    <property type="entry name" value="TRANSCRIPTION FACTOR WITH C2H2 AND ZN(2)-CYS(6) DNA BINDING DOMAIN (EUROFUNG)-RELATED-RELATED"/>
    <property type="match status" value="1"/>
</dbReference>
<dbReference type="Gene3D" id="4.10.240.10">
    <property type="entry name" value="Zn(2)-C6 fungal-type DNA-binding domain"/>
    <property type="match status" value="1"/>
</dbReference>
<dbReference type="EMBL" id="JBANRG010000001">
    <property type="protein sequence ID" value="KAK7472969.1"/>
    <property type="molecule type" value="Genomic_DNA"/>
</dbReference>
<feature type="region of interest" description="Disordered" evidence="7">
    <location>
        <begin position="14"/>
        <end position="37"/>
    </location>
</feature>
<protein>
    <recommendedName>
        <fullName evidence="12">Zn(2)-C6 fungal-type domain-containing protein</fullName>
    </recommendedName>
</protein>
<dbReference type="CDD" id="cd00067">
    <property type="entry name" value="GAL4"/>
    <property type="match status" value="1"/>
</dbReference>
<dbReference type="SMART" id="SM00066">
    <property type="entry name" value="GAL4"/>
    <property type="match status" value="1"/>
</dbReference>
<dbReference type="InterPro" id="IPR036864">
    <property type="entry name" value="Zn2-C6_fun-type_DNA-bd_sf"/>
</dbReference>
<keyword evidence="2" id="KW-0862">Zinc</keyword>
<dbReference type="PROSITE" id="PS00028">
    <property type="entry name" value="ZINC_FINGER_C2H2_1"/>
    <property type="match status" value="1"/>
</dbReference>
<proteinExistence type="predicted"/>
<evidence type="ECO:0000256" key="3">
    <source>
        <dbReference type="ARBA" id="ARBA00023015"/>
    </source>
</evidence>
<keyword evidence="4" id="KW-0804">Transcription</keyword>
<dbReference type="Pfam" id="PF00172">
    <property type="entry name" value="Zn_clus"/>
    <property type="match status" value="1"/>
</dbReference>
<evidence type="ECO:0000256" key="7">
    <source>
        <dbReference type="SAM" id="MobiDB-lite"/>
    </source>
</evidence>
<dbReference type="Gene3D" id="3.30.160.60">
    <property type="entry name" value="Classic Zinc Finger"/>
    <property type="match status" value="1"/>
</dbReference>
<feature type="domain" description="C2H2-type" evidence="9">
    <location>
        <begin position="82"/>
        <end position="112"/>
    </location>
</feature>
<dbReference type="InterPro" id="IPR007219">
    <property type="entry name" value="XnlR_reg_dom"/>
</dbReference>
<organism evidence="10 11">
    <name type="scientific">Marasmiellus scandens</name>
    <dbReference type="NCBI Taxonomy" id="2682957"/>
    <lineage>
        <taxon>Eukaryota</taxon>
        <taxon>Fungi</taxon>
        <taxon>Dikarya</taxon>
        <taxon>Basidiomycota</taxon>
        <taxon>Agaricomycotina</taxon>
        <taxon>Agaricomycetes</taxon>
        <taxon>Agaricomycetidae</taxon>
        <taxon>Agaricales</taxon>
        <taxon>Marasmiineae</taxon>
        <taxon>Omphalotaceae</taxon>
        <taxon>Marasmiellus</taxon>
    </lineage>
</organism>
<keyword evidence="11" id="KW-1185">Reference proteome</keyword>
<dbReference type="SUPFAM" id="SSF57701">
    <property type="entry name" value="Zn2/Cys6 DNA-binding domain"/>
    <property type="match status" value="1"/>
</dbReference>
<evidence type="ECO:0000256" key="6">
    <source>
        <dbReference type="PROSITE-ProRule" id="PRU00042"/>
    </source>
</evidence>
<keyword evidence="3" id="KW-0805">Transcription regulation</keyword>
<dbReference type="InterPro" id="IPR001138">
    <property type="entry name" value="Zn2Cys6_DnaBD"/>
</dbReference>
<dbReference type="Proteomes" id="UP001498398">
    <property type="component" value="Unassembled WGS sequence"/>
</dbReference>
<gene>
    <name evidence="10" type="ORF">VKT23_001073</name>
</gene>
<dbReference type="Pfam" id="PF00096">
    <property type="entry name" value="zf-C2H2"/>
    <property type="match status" value="1"/>
</dbReference>
<evidence type="ECO:0000256" key="5">
    <source>
        <dbReference type="ARBA" id="ARBA00023242"/>
    </source>
</evidence>
<dbReference type="PROSITE" id="PS50157">
    <property type="entry name" value="ZINC_FINGER_C2H2_2"/>
    <property type="match status" value="2"/>
</dbReference>
<evidence type="ECO:0000313" key="10">
    <source>
        <dbReference type="EMBL" id="KAK7472969.1"/>
    </source>
</evidence>
<evidence type="ECO:0008006" key="12">
    <source>
        <dbReference type="Google" id="ProtNLM"/>
    </source>
</evidence>
<dbReference type="PROSITE" id="PS50048">
    <property type="entry name" value="ZN2_CY6_FUNGAL_2"/>
    <property type="match status" value="1"/>
</dbReference>
<sequence>MYPLIDAFTPTIMSSDNLLRPPTPEQPPEFRKKDGSYSKMRNHKGNIPVLPQTKLCPHCPAKFTRTTHLNRHLRNHSNARTHNCDLCGAQFTRSDLLSRHKKGCNDETGRSRRKSCVACTESKIKCDRQNPCGKCQSRGKECVFAPKARRNTARQVDSTPIPDGASFSSRLSLDPRPEDLLDDMSSYISSPVYLTGGHFSDTDGNSVASSDLYSVTSHTATSHTATESELNGPSDYNNLSELYSGGDMFAPLFSNLFSASSPLETVVESPPYLETSSAAGSPVQPESMSFQEDHFSYENFTDSSLFFDVSGSTQNVADQLGHVSPNRNFHVQGAPMDAERQHYLHLFFTAFLEQMPMVHASTFQLERVPPMLLSVMQSCGALYVKTRRASTFIMDTMATAREVLTAEFAKEPNSSFDQLHLILAVVLIQTIGLFHQKSDLRASSSLYHGMLIMMIRRSHFIAKTASWTPDNSVHLSVEDRWHEWAMHEMSKRALLLSYLHDCCHCIYFALPPSYQPREVNVFLPCENKLWNAKTANEWWATLQEESPYGYGYSHTRLTGQNLLQMVDLISETRVLTSPIALSPFAHFILAHSILRHLFTICSESRLQQNDTMMANSETIEQQIYVIEFALHNWFRSWTECPEKIKPKNDEEPPFMQNALPFFWLGQIAIMAHQENLPPFENADNIRGDKRFPQVKKWLRHIREFLKKNDERSSLLWNQLKSIRLQNWQDDDPDGLLGFFPDGAA</sequence>
<evidence type="ECO:0000256" key="2">
    <source>
        <dbReference type="ARBA" id="ARBA00022833"/>
    </source>
</evidence>
<name>A0ABR1K8K8_9AGAR</name>
<feature type="domain" description="Zn(2)-C6 fungal-type" evidence="8">
    <location>
        <begin position="115"/>
        <end position="144"/>
    </location>
</feature>
<evidence type="ECO:0000313" key="11">
    <source>
        <dbReference type="Proteomes" id="UP001498398"/>
    </source>
</evidence>
<keyword evidence="6" id="KW-0863">Zinc-finger</keyword>
<accession>A0ABR1K8K8</accession>
<dbReference type="PROSITE" id="PS00463">
    <property type="entry name" value="ZN2_CY6_FUNGAL_1"/>
    <property type="match status" value="1"/>
</dbReference>
<evidence type="ECO:0000256" key="4">
    <source>
        <dbReference type="ARBA" id="ARBA00023163"/>
    </source>
</evidence>
<keyword evidence="5" id="KW-0539">Nucleus</keyword>
<dbReference type="SUPFAM" id="SSF57667">
    <property type="entry name" value="beta-beta-alpha zinc fingers"/>
    <property type="match status" value="1"/>
</dbReference>
<evidence type="ECO:0000256" key="1">
    <source>
        <dbReference type="ARBA" id="ARBA00022723"/>
    </source>
</evidence>
<feature type="region of interest" description="Disordered" evidence="7">
    <location>
        <begin position="153"/>
        <end position="174"/>
    </location>
</feature>
<dbReference type="CDD" id="cd12148">
    <property type="entry name" value="fungal_TF_MHR"/>
    <property type="match status" value="1"/>
</dbReference>
<evidence type="ECO:0000259" key="8">
    <source>
        <dbReference type="PROSITE" id="PS50048"/>
    </source>
</evidence>